<dbReference type="Proteomes" id="UP000693941">
    <property type="component" value="Chromosome"/>
</dbReference>
<evidence type="ECO:0000256" key="1">
    <source>
        <dbReference type="SAM" id="Phobius"/>
    </source>
</evidence>
<accession>A0A8F5BTY9</accession>
<sequence length="40" mass="4535">MEGDRLSFFKWLGLALLFIGLPTVIAVVLSFSILTIYYII</sequence>
<gene>
    <name evidence="2" type="ORF">J5U21_01093</name>
</gene>
<evidence type="ECO:0000313" key="3">
    <source>
        <dbReference type="Proteomes" id="UP000693941"/>
    </source>
</evidence>
<keyword evidence="1" id="KW-0812">Transmembrane</keyword>
<keyword evidence="1" id="KW-0472">Membrane</keyword>
<dbReference type="EMBL" id="CP077715">
    <property type="protein sequence ID" value="QXJ31443.1"/>
    <property type="molecule type" value="Genomic_DNA"/>
</dbReference>
<feature type="transmembrane region" description="Helical" evidence="1">
    <location>
        <begin position="12"/>
        <end position="39"/>
    </location>
</feature>
<dbReference type="AlphaFoldDB" id="A0A8F5BTY9"/>
<name>A0A8F5BTY9_9CREN</name>
<reference evidence="2" key="1">
    <citation type="journal article" date="2021" name="Environ. Microbiol.">
        <title>New insights into the diversity and evolution of the archaeal mobilome from three complete genomes of Saccharolobus shibatae.</title>
        <authorList>
            <person name="Medvedeva S."/>
            <person name="Brandt D."/>
            <person name="Cvirkaite-Krupovic V."/>
            <person name="Liu Y."/>
            <person name="Severinov K."/>
            <person name="Ishino S."/>
            <person name="Ishino Y."/>
            <person name="Prangishvili D."/>
            <person name="Kalinowski J."/>
            <person name="Krupovic M."/>
        </authorList>
    </citation>
    <scope>NUCLEOTIDE SEQUENCE</scope>
    <source>
        <strain evidence="2">BEU9</strain>
    </source>
</reference>
<proteinExistence type="predicted"/>
<protein>
    <submittedName>
        <fullName evidence="2">Uncharacterized protein</fullName>
    </submittedName>
</protein>
<evidence type="ECO:0000313" key="2">
    <source>
        <dbReference type="EMBL" id="QXJ31443.1"/>
    </source>
</evidence>
<organism evidence="2 3">
    <name type="scientific">Saccharolobus shibatae</name>
    <dbReference type="NCBI Taxonomy" id="2286"/>
    <lineage>
        <taxon>Archaea</taxon>
        <taxon>Thermoproteota</taxon>
        <taxon>Thermoprotei</taxon>
        <taxon>Sulfolobales</taxon>
        <taxon>Sulfolobaceae</taxon>
        <taxon>Saccharolobus</taxon>
    </lineage>
</organism>
<keyword evidence="1" id="KW-1133">Transmembrane helix</keyword>